<comment type="caution">
    <text evidence="3">The sequence shown here is derived from an EMBL/GenBank/DDBJ whole genome shotgun (WGS) entry which is preliminary data.</text>
</comment>
<gene>
    <name evidence="3" type="ORF">PG996_015562</name>
</gene>
<dbReference type="Proteomes" id="UP001446871">
    <property type="component" value="Unassembled WGS sequence"/>
</dbReference>
<evidence type="ECO:0000256" key="2">
    <source>
        <dbReference type="SAM" id="SignalP"/>
    </source>
</evidence>
<keyword evidence="4" id="KW-1185">Reference proteome</keyword>
<evidence type="ECO:0000256" key="1">
    <source>
        <dbReference type="SAM" id="MobiDB-lite"/>
    </source>
</evidence>
<dbReference type="PANTHER" id="PTHR38123">
    <property type="entry name" value="CELL WALL SERINE-THREONINE-RICH GALACTOMANNOPROTEIN MP1 (AFU_ORTHOLOGUE AFUA_4G03240)"/>
    <property type="match status" value="1"/>
</dbReference>
<protein>
    <recommendedName>
        <fullName evidence="5">Cell wall protein</fullName>
    </recommendedName>
</protein>
<dbReference type="EMBL" id="JAQQWM010000009">
    <property type="protein sequence ID" value="KAK8047498.1"/>
    <property type="molecule type" value="Genomic_DNA"/>
</dbReference>
<accession>A0ABR1TLK6</accession>
<feature type="region of interest" description="Disordered" evidence="1">
    <location>
        <begin position="186"/>
        <end position="209"/>
    </location>
</feature>
<feature type="chain" id="PRO_5047403653" description="Cell wall protein" evidence="2">
    <location>
        <begin position="19"/>
        <end position="327"/>
    </location>
</feature>
<dbReference type="PANTHER" id="PTHR38123:SF6">
    <property type="entry name" value="CELL WALL SERINE-THREONINE-RICH GALACTOMANNOPROTEIN MP1 (AFU_ORTHOLOGUE AFUA_4G03240)"/>
    <property type="match status" value="1"/>
</dbReference>
<organism evidence="3 4">
    <name type="scientific">Apiospora saccharicola</name>
    <dbReference type="NCBI Taxonomy" id="335842"/>
    <lineage>
        <taxon>Eukaryota</taxon>
        <taxon>Fungi</taxon>
        <taxon>Dikarya</taxon>
        <taxon>Ascomycota</taxon>
        <taxon>Pezizomycotina</taxon>
        <taxon>Sordariomycetes</taxon>
        <taxon>Xylariomycetidae</taxon>
        <taxon>Amphisphaeriales</taxon>
        <taxon>Apiosporaceae</taxon>
        <taxon>Apiospora</taxon>
    </lineage>
</organism>
<evidence type="ECO:0000313" key="3">
    <source>
        <dbReference type="EMBL" id="KAK8047498.1"/>
    </source>
</evidence>
<dbReference type="Gene3D" id="1.20.1280.140">
    <property type="match status" value="1"/>
</dbReference>
<dbReference type="InterPro" id="IPR021054">
    <property type="entry name" value="Cell_wall_mannoprotein_1"/>
</dbReference>
<feature type="signal peptide" evidence="2">
    <location>
        <begin position="1"/>
        <end position="18"/>
    </location>
</feature>
<sequence length="327" mass="32493">MRASTIISVVAMATGTVATFGDAAPSKTNPSDASSVSDLITSVSGAMSQLDTSIKAFDGKDASQVKTDTEKLVSTVKECASSLKGSAKEITLQEIAGLQPLMSGINTIGQGLASDFEKKKTEFEQSELCTIIQGGLQSIGKETKKLMDGVVGKCPQEAKVATASLGEGVVSTLTKGADMFKAFHCMPQPPNGGSKHNNPPAPAPVHSSAAASASASVPVVPVAPPKQSAVAPPPAVAAPVTVTATVTAPCICSSMPAVPAPPKAPAPGTTKSVPAAPFPTGPSKTTVAGSTGGIKPTQTGVPVVTAAAVPNALAPMGLVAGLFALML</sequence>
<evidence type="ECO:0008006" key="5">
    <source>
        <dbReference type="Google" id="ProtNLM"/>
    </source>
</evidence>
<name>A0ABR1TLK6_9PEZI</name>
<keyword evidence="2" id="KW-0732">Signal</keyword>
<evidence type="ECO:0000313" key="4">
    <source>
        <dbReference type="Proteomes" id="UP001446871"/>
    </source>
</evidence>
<proteinExistence type="predicted"/>
<reference evidence="3 4" key="1">
    <citation type="submission" date="2023-01" db="EMBL/GenBank/DDBJ databases">
        <title>Analysis of 21 Apiospora genomes using comparative genomics revels a genus with tremendous synthesis potential of carbohydrate active enzymes and secondary metabolites.</title>
        <authorList>
            <person name="Sorensen T."/>
        </authorList>
    </citation>
    <scope>NUCLEOTIDE SEQUENCE [LARGE SCALE GENOMIC DNA]</scope>
    <source>
        <strain evidence="3 4">CBS 83171</strain>
    </source>
</reference>
<dbReference type="Pfam" id="PF12296">
    <property type="entry name" value="HsbA"/>
    <property type="match status" value="1"/>
</dbReference>
<feature type="region of interest" description="Disordered" evidence="1">
    <location>
        <begin position="263"/>
        <end position="293"/>
    </location>
</feature>